<dbReference type="AlphaFoldDB" id="S3HV48"/>
<evidence type="ECO:0000313" key="2">
    <source>
        <dbReference type="Proteomes" id="UP000014411"/>
    </source>
</evidence>
<evidence type="ECO:0000313" key="1">
    <source>
        <dbReference type="EMBL" id="EPE97056.1"/>
    </source>
</evidence>
<comment type="caution">
    <text evidence="1">The sequence shown here is derived from an EMBL/GenBank/DDBJ whole genome shotgun (WGS) entry which is preliminary data.</text>
</comment>
<organism evidence="1 2">
    <name type="scientific">Rhizobium grahamii CCGE 502</name>
    <dbReference type="NCBI Taxonomy" id="990285"/>
    <lineage>
        <taxon>Bacteria</taxon>
        <taxon>Pseudomonadati</taxon>
        <taxon>Pseudomonadota</taxon>
        <taxon>Alphaproteobacteria</taxon>
        <taxon>Hyphomicrobiales</taxon>
        <taxon>Rhizobiaceae</taxon>
        <taxon>Rhizobium/Agrobacterium group</taxon>
        <taxon>Rhizobium</taxon>
    </lineage>
</organism>
<reference evidence="1 2" key="1">
    <citation type="journal article" date="2012" name="J. Bacteriol.">
        <title>Genome sequence of Rhizobium grahamii CCGE502, a broad-host-range symbiont with low nodulation competitiveness in Phaseolus vulgaris.</title>
        <authorList>
            <person name="Althabegoiti M.J."/>
            <person name="Lozano L."/>
            <person name="Torres-Tejerizo G."/>
            <person name="Ormeno-Orrillo E."/>
            <person name="Rogel M.A."/>
            <person name="Gonzalez V."/>
            <person name="Martinez-Romero E."/>
        </authorList>
    </citation>
    <scope>NUCLEOTIDE SEQUENCE [LARGE SCALE GENOMIC DNA]</scope>
    <source>
        <strain evidence="1 2">CCGE 502</strain>
    </source>
</reference>
<proteinExistence type="predicted"/>
<accession>S3HV48</accession>
<dbReference type="Proteomes" id="UP000014411">
    <property type="component" value="Unassembled WGS sequence"/>
</dbReference>
<dbReference type="RefSeq" id="WP_016555369.1">
    <property type="nucleotide sequence ID" value="NZ_AEYE02000017.1"/>
</dbReference>
<dbReference type="HOGENOM" id="CLU_2303734_0_0_5"/>
<protein>
    <submittedName>
        <fullName evidence="1">Uncharacterized protein</fullName>
    </submittedName>
</protein>
<dbReference type="STRING" id="990285.RGCCGE502_16870"/>
<dbReference type="EMBL" id="AEYE02000017">
    <property type="protein sequence ID" value="EPE97056.1"/>
    <property type="molecule type" value="Genomic_DNA"/>
</dbReference>
<sequence length="100" mass="10726">MIANPGATAAGNGPRVDEIGGRMIVASRYADCLYRLARQAYRFDMADLGAKLNDVARAIEANAHQIGVDDRGVVVLSRASRLIGAVEAIVEKTSKKTFLH</sequence>
<keyword evidence="2" id="KW-1185">Reference proteome</keyword>
<gene>
    <name evidence="1" type="ORF">RGCCGE502_16870</name>
</gene>
<name>S3HV48_9HYPH</name>